<dbReference type="InterPro" id="IPR027417">
    <property type="entry name" value="P-loop_NTPase"/>
</dbReference>
<dbReference type="EMBL" id="MN739613">
    <property type="protein sequence ID" value="QHT15637.1"/>
    <property type="molecule type" value="Genomic_DNA"/>
</dbReference>
<dbReference type="SUPFAM" id="SSF52540">
    <property type="entry name" value="P-loop containing nucleoside triphosphate hydrolases"/>
    <property type="match status" value="1"/>
</dbReference>
<dbReference type="GO" id="GO:0019136">
    <property type="term" value="F:deoxynucleoside kinase activity"/>
    <property type="evidence" value="ECO:0007669"/>
    <property type="project" value="TreeGrafter"/>
</dbReference>
<feature type="domain" description="Deoxynucleoside kinase" evidence="1">
    <location>
        <begin position="33"/>
        <end position="230"/>
    </location>
</feature>
<organism evidence="2">
    <name type="scientific">viral metagenome</name>
    <dbReference type="NCBI Taxonomy" id="1070528"/>
    <lineage>
        <taxon>unclassified sequences</taxon>
        <taxon>metagenomes</taxon>
        <taxon>organismal metagenomes</taxon>
    </lineage>
</organism>
<dbReference type="PANTHER" id="PTHR10513">
    <property type="entry name" value="DEOXYNUCLEOSIDE KINASE"/>
    <property type="match status" value="1"/>
</dbReference>
<proteinExistence type="predicted"/>
<dbReference type="GO" id="GO:0005737">
    <property type="term" value="C:cytoplasm"/>
    <property type="evidence" value="ECO:0007669"/>
    <property type="project" value="TreeGrafter"/>
</dbReference>
<dbReference type="InterPro" id="IPR031314">
    <property type="entry name" value="DNK_dom"/>
</dbReference>
<evidence type="ECO:0000313" key="2">
    <source>
        <dbReference type="EMBL" id="QHT15637.1"/>
    </source>
</evidence>
<dbReference type="InterPro" id="IPR050566">
    <property type="entry name" value="Deoxyribonucleoside_kinase"/>
</dbReference>
<protein>
    <recommendedName>
        <fullName evidence="1">Deoxynucleoside kinase domain-containing protein</fullName>
    </recommendedName>
</protein>
<reference evidence="2" key="1">
    <citation type="journal article" date="2020" name="Nature">
        <title>Giant virus diversity and host interactions through global metagenomics.</title>
        <authorList>
            <person name="Schulz F."/>
            <person name="Roux S."/>
            <person name="Paez-Espino D."/>
            <person name="Jungbluth S."/>
            <person name="Walsh D.A."/>
            <person name="Denef V.J."/>
            <person name="McMahon K.D."/>
            <person name="Konstantinidis K.T."/>
            <person name="Eloe-Fadrosh E.A."/>
            <person name="Kyrpides N.C."/>
            <person name="Woyke T."/>
        </authorList>
    </citation>
    <scope>NUCLEOTIDE SEQUENCE</scope>
    <source>
        <strain evidence="2">GVMAG-M-3300023174-176</strain>
    </source>
</reference>
<dbReference type="Gene3D" id="3.40.50.300">
    <property type="entry name" value="P-loop containing nucleotide triphosphate hydrolases"/>
    <property type="match status" value="1"/>
</dbReference>
<dbReference type="Pfam" id="PF01712">
    <property type="entry name" value="dNK"/>
    <property type="match status" value="1"/>
</dbReference>
<sequence>MGSTCSSNRKSSPEEIARGLVGPYQPSSVRIFSLDGNIGVGKTTLLKQIAERFPQIIIVREPVDIWTDLKNPDGSNLLELFYADKKRWAYTFQTAAFLSRLKLVKDALATALAVAKPGQIILTERSVLTDRYVFAEMLRAQGIMSDIEWTLYTSWFDTFATGLPIRGIIHIDTSVETALSRIKGRGRDGEGGIESAYLTDLDAQHKTWLKQTKLPVLTISTEVNLDMDKELDKLNVWFLDNRIEYVVL</sequence>
<accession>A0A6C0DGH8</accession>
<evidence type="ECO:0000259" key="1">
    <source>
        <dbReference type="Pfam" id="PF01712"/>
    </source>
</evidence>
<dbReference type="AlphaFoldDB" id="A0A6C0DGH8"/>
<dbReference type="CDD" id="cd01673">
    <property type="entry name" value="dNK"/>
    <property type="match status" value="1"/>
</dbReference>
<dbReference type="PANTHER" id="PTHR10513:SF35">
    <property type="entry name" value="DEOXYADENOSINE KINASE"/>
    <property type="match status" value="1"/>
</dbReference>
<name>A0A6C0DGH8_9ZZZZ</name>